<dbReference type="EMBL" id="JABWDY010012639">
    <property type="protein sequence ID" value="KAF5198961.1"/>
    <property type="molecule type" value="Genomic_DNA"/>
</dbReference>
<dbReference type="PANTHER" id="PTHR32282">
    <property type="entry name" value="BINDING PROTEIN TRANSPEPTIDASE, PUTATIVE-RELATED"/>
    <property type="match status" value="1"/>
</dbReference>
<accession>A0A7J6WNK4</accession>
<dbReference type="Gene3D" id="1.10.3810.10">
    <property type="entry name" value="Biosynthetic peptidoglycan transglycosylase-like"/>
    <property type="match status" value="1"/>
</dbReference>
<dbReference type="InterPro" id="IPR036950">
    <property type="entry name" value="PBP_transglycosylase"/>
</dbReference>
<dbReference type="OrthoDB" id="2017226at2759"/>
<evidence type="ECO:0000259" key="2">
    <source>
        <dbReference type="Pfam" id="PF00912"/>
    </source>
</evidence>
<proteinExistence type="predicted"/>
<dbReference type="InterPro" id="IPR001264">
    <property type="entry name" value="Glyco_trans_51"/>
</dbReference>
<dbReference type="Proteomes" id="UP000554482">
    <property type="component" value="Unassembled WGS sequence"/>
</dbReference>
<evidence type="ECO:0000313" key="4">
    <source>
        <dbReference type="Proteomes" id="UP000554482"/>
    </source>
</evidence>
<dbReference type="GO" id="GO:0008955">
    <property type="term" value="F:peptidoglycan glycosyltransferase activity"/>
    <property type="evidence" value="ECO:0007669"/>
    <property type="project" value="TreeGrafter"/>
</dbReference>
<sequence length="189" mass="21959">MFLALVLERKLSKSKILSLYLNKIYWGHGIYGIELASRFYFGKHPLLLSLGESAMLAGIIPAPELRSPFNEPSRGKTTQARALRRMVDVGFLDIETALSTVNQHLQLHCDCIEHPNRFPYSLEDLSHSSKPEDLNSTVKAIWDWERESKICQIREDMERWAKRIRKNKNYNRFCCGNILNIFFLNVIEC</sequence>
<organism evidence="3 4">
    <name type="scientific">Thalictrum thalictroides</name>
    <name type="common">Rue-anemone</name>
    <name type="synonym">Anemone thalictroides</name>
    <dbReference type="NCBI Taxonomy" id="46969"/>
    <lineage>
        <taxon>Eukaryota</taxon>
        <taxon>Viridiplantae</taxon>
        <taxon>Streptophyta</taxon>
        <taxon>Embryophyta</taxon>
        <taxon>Tracheophyta</taxon>
        <taxon>Spermatophyta</taxon>
        <taxon>Magnoliopsida</taxon>
        <taxon>Ranunculales</taxon>
        <taxon>Ranunculaceae</taxon>
        <taxon>Thalictroideae</taxon>
        <taxon>Thalictrum</taxon>
    </lineage>
</organism>
<comment type="caution">
    <text evidence="3">The sequence shown here is derived from an EMBL/GenBank/DDBJ whole genome shotgun (WGS) entry which is preliminary data.</text>
</comment>
<dbReference type="SUPFAM" id="SSF53955">
    <property type="entry name" value="Lysozyme-like"/>
    <property type="match status" value="1"/>
</dbReference>
<feature type="domain" description="Glycosyl transferase family 51" evidence="2">
    <location>
        <begin position="1"/>
        <end position="86"/>
    </location>
</feature>
<dbReference type="Pfam" id="PF00912">
    <property type="entry name" value="Transgly"/>
    <property type="match status" value="1"/>
</dbReference>
<dbReference type="InterPro" id="IPR023346">
    <property type="entry name" value="Lysozyme-like_dom_sf"/>
</dbReference>
<protein>
    <submittedName>
        <fullName evidence="3">Penicillin-binding protein 1a</fullName>
    </submittedName>
</protein>
<evidence type="ECO:0000256" key="1">
    <source>
        <dbReference type="ARBA" id="ARBA00022679"/>
    </source>
</evidence>
<dbReference type="PANTHER" id="PTHR32282:SF33">
    <property type="entry name" value="PEPTIDOGLYCAN GLYCOSYLTRANSFERASE"/>
    <property type="match status" value="1"/>
</dbReference>
<gene>
    <name evidence="3" type="ORF">FRX31_011448</name>
</gene>
<dbReference type="InterPro" id="IPR050396">
    <property type="entry name" value="Glycosyltr_51/Transpeptidase"/>
</dbReference>
<reference evidence="3 4" key="1">
    <citation type="submission" date="2020-06" db="EMBL/GenBank/DDBJ databases">
        <title>Transcriptomic and genomic resources for Thalictrum thalictroides and T. hernandezii: Facilitating candidate gene discovery in an emerging model plant lineage.</title>
        <authorList>
            <person name="Arias T."/>
            <person name="Riano-Pachon D.M."/>
            <person name="Di Stilio V.S."/>
        </authorList>
    </citation>
    <scope>NUCLEOTIDE SEQUENCE [LARGE SCALE GENOMIC DNA]</scope>
    <source>
        <strain evidence="4">cv. WT478/WT964</strain>
        <tissue evidence="3">Leaves</tissue>
    </source>
</reference>
<dbReference type="AlphaFoldDB" id="A0A7J6WNK4"/>
<evidence type="ECO:0000313" key="3">
    <source>
        <dbReference type="EMBL" id="KAF5198961.1"/>
    </source>
</evidence>
<keyword evidence="1" id="KW-0808">Transferase</keyword>
<keyword evidence="4" id="KW-1185">Reference proteome</keyword>
<name>A0A7J6WNK4_THATH</name>